<name>A0A4Z2E5S4_9TELE</name>
<dbReference type="EMBL" id="SRLO01016342">
    <property type="protein sequence ID" value="TNN24125.1"/>
    <property type="molecule type" value="Genomic_DNA"/>
</dbReference>
<keyword evidence="2" id="KW-1185">Reference proteome</keyword>
<gene>
    <name evidence="1" type="ORF">EYF80_065752</name>
</gene>
<comment type="caution">
    <text evidence="1">The sequence shown here is derived from an EMBL/GenBank/DDBJ whole genome shotgun (WGS) entry which is preliminary data.</text>
</comment>
<protein>
    <submittedName>
        <fullName evidence="1">Uncharacterized protein</fullName>
    </submittedName>
</protein>
<sequence length="103" mass="11089">MTHYDPPGHEAVLVGLLLMMNSSQSGPRPVLSQVEPLPSSTCWTTRVCRPAETSCLVPPCGLDMWSGPRVPPCGLDMWSGPRVPPCGLDMWSGPRVPTCGLDM</sequence>
<reference evidence="1 2" key="1">
    <citation type="submission" date="2019-03" db="EMBL/GenBank/DDBJ databases">
        <title>First draft genome of Liparis tanakae, snailfish: a comprehensive survey of snailfish specific genes.</title>
        <authorList>
            <person name="Kim W."/>
            <person name="Song I."/>
            <person name="Jeong J.-H."/>
            <person name="Kim D."/>
            <person name="Kim S."/>
            <person name="Ryu S."/>
            <person name="Song J.Y."/>
            <person name="Lee S.K."/>
        </authorList>
    </citation>
    <scope>NUCLEOTIDE SEQUENCE [LARGE SCALE GENOMIC DNA]</scope>
    <source>
        <tissue evidence="1">Muscle</tissue>
    </source>
</reference>
<dbReference type="Proteomes" id="UP000314294">
    <property type="component" value="Unassembled WGS sequence"/>
</dbReference>
<evidence type="ECO:0000313" key="1">
    <source>
        <dbReference type="EMBL" id="TNN24125.1"/>
    </source>
</evidence>
<proteinExistence type="predicted"/>
<dbReference type="AlphaFoldDB" id="A0A4Z2E5S4"/>
<organism evidence="1 2">
    <name type="scientific">Liparis tanakae</name>
    <name type="common">Tanaka's snailfish</name>
    <dbReference type="NCBI Taxonomy" id="230148"/>
    <lineage>
        <taxon>Eukaryota</taxon>
        <taxon>Metazoa</taxon>
        <taxon>Chordata</taxon>
        <taxon>Craniata</taxon>
        <taxon>Vertebrata</taxon>
        <taxon>Euteleostomi</taxon>
        <taxon>Actinopterygii</taxon>
        <taxon>Neopterygii</taxon>
        <taxon>Teleostei</taxon>
        <taxon>Neoteleostei</taxon>
        <taxon>Acanthomorphata</taxon>
        <taxon>Eupercaria</taxon>
        <taxon>Perciformes</taxon>
        <taxon>Cottioidei</taxon>
        <taxon>Cottales</taxon>
        <taxon>Liparidae</taxon>
        <taxon>Liparis</taxon>
    </lineage>
</organism>
<accession>A0A4Z2E5S4</accession>
<evidence type="ECO:0000313" key="2">
    <source>
        <dbReference type="Proteomes" id="UP000314294"/>
    </source>
</evidence>